<dbReference type="KEGG" id="pswu:SY83_04020"/>
<feature type="transmembrane region" description="Helical" evidence="8">
    <location>
        <begin position="129"/>
        <end position="150"/>
    </location>
</feature>
<evidence type="ECO:0000256" key="6">
    <source>
        <dbReference type="ARBA" id="ARBA00022989"/>
    </source>
</evidence>
<keyword evidence="4" id="KW-1003">Cell membrane</keyword>
<evidence type="ECO:0000256" key="5">
    <source>
        <dbReference type="ARBA" id="ARBA00022692"/>
    </source>
</evidence>
<feature type="transmembrane region" description="Helical" evidence="8">
    <location>
        <begin position="251"/>
        <end position="279"/>
    </location>
</feature>
<feature type="transmembrane region" description="Helical" evidence="8">
    <location>
        <begin position="18"/>
        <end position="40"/>
    </location>
</feature>
<dbReference type="AlphaFoldDB" id="A0A172TFP3"/>
<comment type="subcellular location">
    <subcellularLocation>
        <location evidence="1">Cell membrane</location>
        <topology evidence="1">Multi-pass membrane protein</topology>
    </subcellularLocation>
</comment>
<evidence type="ECO:0000256" key="7">
    <source>
        <dbReference type="ARBA" id="ARBA00023136"/>
    </source>
</evidence>
<dbReference type="GO" id="GO:0022857">
    <property type="term" value="F:transmembrane transporter activity"/>
    <property type="evidence" value="ECO:0007669"/>
    <property type="project" value="InterPro"/>
</dbReference>
<feature type="transmembrane region" description="Helical" evidence="8">
    <location>
        <begin position="104"/>
        <end position="122"/>
    </location>
</feature>
<proteinExistence type="inferred from homology"/>
<dbReference type="RefSeq" id="WP_068604473.1">
    <property type="nucleotide sequence ID" value="NZ_CP011388.1"/>
</dbReference>
<dbReference type="SUPFAM" id="SSF81345">
    <property type="entry name" value="ABC transporter involved in vitamin B12 uptake, BtuC"/>
    <property type="match status" value="1"/>
</dbReference>
<gene>
    <name evidence="9" type="ORF">SY83_04020</name>
</gene>
<dbReference type="PANTHER" id="PTHR30472">
    <property type="entry name" value="FERRIC ENTEROBACTIN TRANSPORT SYSTEM PERMEASE PROTEIN"/>
    <property type="match status" value="1"/>
</dbReference>
<sequence>MTHPLLDSKNQKNLTRSILILTILTVLIVAAVIVSMNTGFTRLTPMEVMRTFFGFGTQQQELILFSFRLPRIVIALLVGAGLAVSGCILQGISRNPLAEPGILGFNAGAGLAVVVFISMFPVSASAPIFMLPLMALLGAGITALIIYVLAYSRTEGLVPMRLVLSGIAVAAGISAATIVLTLRVSPEQYQFIQVWMAGSIWGSNWKFVLALLPWILVLLPLTFYKAQTLNVLNLGDAMARSLGAAVDRERLILLACSVGLAGACVAVSGSIAFVGLIAPHLSRRLVGSRHGILLPASALTGSLLVIVADTIGRSILPSAEIPTGLVIAVIGAPYFLFLMTRARA</sequence>
<dbReference type="Proteomes" id="UP000076927">
    <property type="component" value="Chromosome"/>
</dbReference>
<dbReference type="EMBL" id="CP011388">
    <property type="protein sequence ID" value="ANE45603.1"/>
    <property type="molecule type" value="Genomic_DNA"/>
</dbReference>
<organism evidence="9 10">
    <name type="scientific">Paenibacillus swuensis</name>
    <dbReference type="NCBI Taxonomy" id="1178515"/>
    <lineage>
        <taxon>Bacteria</taxon>
        <taxon>Bacillati</taxon>
        <taxon>Bacillota</taxon>
        <taxon>Bacilli</taxon>
        <taxon>Bacillales</taxon>
        <taxon>Paenibacillaceae</taxon>
        <taxon>Paenibacillus</taxon>
    </lineage>
</organism>
<reference evidence="9 10" key="1">
    <citation type="submission" date="2015-01" db="EMBL/GenBank/DDBJ databases">
        <title>Paenibacillus swuensis/DY6/whole genome sequencing.</title>
        <authorList>
            <person name="Kim M.K."/>
            <person name="Srinivasan S."/>
            <person name="Lee J.-J."/>
        </authorList>
    </citation>
    <scope>NUCLEOTIDE SEQUENCE [LARGE SCALE GENOMIC DNA]</scope>
    <source>
        <strain evidence="9 10">DY6</strain>
    </source>
</reference>
<evidence type="ECO:0000256" key="4">
    <source>
        <dbReference type="ARBA" id="ARBA00022475"/>
    </source>
</evidence>
<dbReference type="PATRIC" id="fig|1178515.4.peg.800"/>
<evidence type="ECO:0000256" key="2">
    <source>
        <dbReference type="ARBA" id="ARBA00007935"/>
    </source>
</evidence>
<keyword evidence="6 8" id="KW-1133">Transmembrane helix</keyword>
<protein>
    <submittedName>
        <fullName evidence="9">Iron ABC transporter permease</fullName>
    </submittedName>
</protein>
<dbReference type="OrthoDB" id="9811721at2"/>
<feature type="transmembrane region" description="Helical" evidence="8">
    <location>
        <begin position="162"/>
        <end position="184"/>
    </location>
</feature>
<dbReference type="InterPro" id="IPR000522">
    <property type="entry name" value="ABC_transptr_permease_BtuC"/>
</dbReference>
<dbReference type="FunFam" id="1.10.3470.10:FF:000001">
    <property type="entry name" value="Vitamin B12 ABC transporter permease BtuC"/>
    <property type="match status" value="1"/>
</dbReference>
<evidence type="ECO:0000313" key="9">
    <source>
        <dbReference type="EMBL" id="ANE45603.1"/>
    </source>
</evidence>
<feature type="transmembrane region" description="Helical" evidence="8">
    <location>
        <begin position="321"/>
        <end position="339"/>
    </location>
</feature>
<keyword evidence="10" id="KW-1185">Reference proteome</keyword>
<dbReference type="InterPro" id="IPR037294">
    <property type="entry name" value="ABC_BtuC-like"/>
</dbReference>
<evidence type="ECO:0000313" key="10">
    <source>
        <dbReference type="Proteomes" id="UP000076927"/>
    </source>
</evidence>
<dbReference type="STRING" id="1178515.SY83_04020"/>
<evidence type="ECO:0000256" key="8">
    <source>
        <dbReference type="SAM" id="Phobius"/>
    </source>
</evidence>
<evidence type="ECO:0000256" key="1">
    <source>
        <dbReference type="ARBA" id="ARBA00004651"/>
    </source>
</evidence>
<keyword evidence="3" id="KW-0813">Transport</keyword>
<feature type="transmembrane region" description="Helical" evidence="8">
    <location>
        <begin position="291"/>
        <end position="315"/>
    </location>
</feature>
<feature type="transmembrane region" description="Helical" evidence="8">
    <location>
        <begin position="72"/>
        <end position="92"/>
    </location>
</feature>
<evidence type="ECO:0000256" key="3">
    <source>
        <dbReference type="ARBA" id="ARBA00022448"/>
    </source>
</evidence>
<dbReference type="GO" id="GO:0033214">
    <property type="term" value="P:siderophore-iron import into cell"/>
    <property type="evidence" value="ECO:0007669"/>
    <property type="project" value="TreeGrafter"/>
</dbReference>
<keyword evidence="5 8" id="KW-0812">Transmembrane</keyword>
<dbReference type="GO" id="GO:0005886">
    <property type="term" value="C:plasma membrane"/>
    <property type="evidence" value="ECO:0007669"/>
    <property type="project" value="UniProtKB-SubCell"/>
</dbReference>
<dbReference type="PANTHER" id="PTHR30472:SF64">
    <property type="entry name" value="IRON(3+)-HYDROXAMATE IMPORT SYSTEM PERMEASE PROTEIN FHUG"/>
    <property type="match status" value="1"/>
</dbReference>
<comment type="similarity">
    <text evidence="2">Belongs to the binding-protein-dependent transport system permease family. FecCD subfamily.</text>
</comment>
<name>A0A172TFP3_9BACL</name>
<dbReference type="Pfam" id="PF01032">
    <property type="entry name" value="FecCD"/>
    <property type="match status" value="1"/>
</dbReference>
<feature type="transmembrane region" description="Helical" evidence="8">
    <location>
        <begin position="205"/>
        <end position="224"/>
    </location>
</feature>
<dbReference type="Gene3D" id="1.10.3470.10">
    <property type="entry name" value="ABC transporter involved in vitamin B12 uptake, BtuC"/>
    <property type="match status" value="1"/>
</dbReference>
<accession>A0A172TFP3</accession>
<dbReference type="CDD" id="cd06550">
    <property type="entry name" value="TM_ABC_iron-siderophores_like"/>
    <property type="match status" value="1"/>
</dbReference>
<keyword evidence="7 8" id="KW-0472">Membrane</keyword>